<dbReference type="AlphaFoldDB" id="A0A135WE91"/>
<evidence type="ECO:0000313" key="2">
    <source>
        <dbReference type="Proteomes" id="UP000070513"/>
    </source>
</evidence>
<accession>A0A135WE91</accession>
<evidence type="ECO:0008006" key="3">
    <source>
        <dbReference type="Google" id="ProtNLM"/>
    </source>
</evidence>
<reference evidence="2" key="1">
    <citation type="submission" date="2015-12" db="EMBL/GenBank/DDBJ databases">
        <title>Genome sequence of a biocontrol rhizobacterium Chryseobacterium kwangjuense strain KJ1R5 isolated from pepper (Capsicum annuum L.).</title>
        <authorList>
            <person name="Jeong J.-J."/>
            <person name="Park H."/>
            <person name="Mannaa M."/>
            <person name="Sang M.K."/>
            <person name="Choi I.-G."/>
            <person name="Kim K.D."/>
        </authorList>
    </citation>
    <scope>NUCLEOTIDE SEQUENCE [LARGE SCALE GENOMIC DNA]</scope>
    <source>
        <strain evidence="2">KJ1R5</strain>
    </source>
</reference>
<dbReference type="OrthoDB" id="1245262at2"/>
<protein>
    <recommendedName>
        <fullName evidence="3">DUF4919 domain-containing protein</fullName>
    </recommendedName>
</protein>
<dbReference type="InterPro" id="IPR032578">
    <property type="entry name" value="DUF4919"/>
</dbReference>
<dbReference type="Pfam" id="PF16266">
    <property type="entry name" value="DUF4919"/>
    <property type="match status" value="1"/>
</dbReference>
<gene>
    <name evidence="1" type="ORF">AU378_12455</name>
</gene>
<name>A0A135WE91_9FLAO</name>
<dbReference type="Proteomes" id="UP000070513">
    <property type="component" value="Unassembled WGS sequence"/>
</dbReference>
<sequence length="212" mass="24691">MKHYFFLLLVFFSVFGFSQKSKIDLKNIEKSLKNSDSPYNYEKLIFKYKGYPKSLDSIEAQYLYYGRNFRDDKVSTTDDAFKSLADAFKENNFEECIKLGKVLYDKDPTNLDVLLVLLRAYDSQKDGSHFMHHLSQFRSLTEGMKNSGDGTSEKTAYLVNSVGDEYILLNILNIGKDYVRGSKPTKDGMFDIWEKDGRKLYIKILYLDFKIN</sequence>
<evidence type="ECO:0000313" key="1">
    <source>
        <dbReference type="EMBL" id="KXH83226.1"/>
    </source>
</evidence>
<comment type="caution">
    <text evidence="1">The sequence shown here is derived from an EMBL/GenBank/DDBJ whole genome shotgun (WGS) entry which is preliminary data.</text>
</comment>
<dbReference type="RefSeq" id="WP_062651580.1">
    <property type="nucleotide sequence ID" value="NZ_LPUR01000011.1"/>
</dbReference>
<proteinExistence type="predicted"/>
<organism evidence="1 2">
    <name type="scientific">Chryseobacterium kwangjuense</name>
    <dbReference type="NCBI Taxonomy" id="267125"/>
    <lineage>
        <taxon>Bacteria</taxon>
        <taxon>Pseudomonadati</taxon>
        <taxon>Bacteroidota</taxon>
        <taxon>Flavobacteriia</taxon>
        <taxon>Flavobacteriales</taxon>
        <taxon>Weeksellaceae</taxon>
        <taxon>Chryseobacterium group</taxon>
        <taxon>Chryseobacterium</taxon>
    </lineage>
</organism>
<dbReference type="EMBL" id="LPUR01000011">
    <property type="protein sequence ID" value="KXH83226.1"/>
    <property type="molecule type" value="Genomic_DNA"/>
</dbReference>
<reference evidence="1 2" key="2">
    <citation type="journal article" date="2016" name="Genome Announc.">
        <title>Draft Genome Sequence of a Biocontrol Rhizobacterium, Chryseobacterium kwangjuense Strain KJ1R5, Isolated from Pepper (Capsicum annuum).</title>
        <authorList>
            <person name="Jeong J.J."/>
            <person name="Park H."/>
            <person name="Park B.H."/>
            <person name="Mannaa M."/>
            <person name="Sang M.K."/>
            <person name="Choi I.G."/>
            <person name="Kim K.D."/>
        </authorList>
    </citation>
    <scope>NUCLEOTIDE SEQUENCE [LARGE SCALE GENOMIC DNA]</scope>
    <source>
        <strain evidence="1 2">KJ1R5</strain>
    </source>
</reference>